<feature type="domain" description="BED-type" evidence="6">
    <location>
        <begin position="153"/>
        <end position="206"/>
    </location>
</feature>
<dbReference type="AlphaFoldDB" id="G9MQF1"/>
<dbReference type="eggNOG" id="ENOG502RM3A">
    <property type="taxonomic scope" value="Eukaryota"/>
</dbReference>
<organism evidence="7 8">
    <name type="scientific">Hypocrea virens (strain Gv29-8 / FGSC 10586)</name>
    <name type="common">Gliocladium virens</name>
    <name type="synonym">Trichoderma virens</name>
    <dbReference type="NCBI Taxonomy" id="413071"/>
    <lineage>
        <taxon>Eukaryota</taxon>
        <taxon>Fungi</taxon>
        <taxon>Dikarya</taxon>
        <taxon>Ascomycota</taxon>
        <taxon>Pezizomycotina</taxon>
        <taxon>Sordariomycetes</taxon>
        <taxon>Hypocreomycetidae</taxon>
        <taxon>Hypocreales</taxon>
        <taxon>Hypocreaceae</taxon>
        <taxon>Trichoderma</taxon>
    </lineage>
</organism>
<dbReference type="InterPro" id="IPR013087">
    <property type="entry name" value="Znf_C2H2_type"/>
</dbReference>
<evidence type="ECO:0000313" key="8">
    <source>
        <dbReference type="Proteomes" id="UP000007115"/>
    </source>
</evidence>
<accession>G9MQF1</accession>
<dbReference type="GO" id="GO:0008270">
    <property type="term" value="F:zinc ion binding"/>
    <property type="evidence" value="ECO:0007669"/>
    <property type="project" value="UniProtKB-KW"/>
</dbReference>
<dbReference type="InterPro" id="IPR003656">
    <property type="entry name" value="Znf_BED"/>
</dbReference>
<dbReference type="RefSeq" id="XP_013958271.1">
    <property type="nucleotide sequence ID" value="XM_014102796.1"/>
</dbReference>
<name>G9MQF1_HYPVG</name>
<dbReference type="EMBL" id="ABDF02000005">
    <property type="protein sequence ID" value="EHK24072.1"/>
    <property type="molecule type" value="Genomic_DNA"/>
</dbReference>
<dbReference type="STRING" id="413071.G9MQF1"/>
<feature type="compositionally biased region" description="Basic residues" evidence="5">
    <location>
        <begin position="200"/>
        <end position="210"/>
    </location>
</feature>
<keyword evidence="8" id="KW-1185">Reference proteome</keyword>
<keyword evidence="1" id="KW-0479">Metal-binding</keyword>
<proteinExistence type="predicted"/>
<reference evidence="7 8" key="1">
    <citation type="journal article" date="2011" name="Genome Biol.">
        <title>Comparative genome sequence analysis underscores mycoparasitism as the ancestral life style of Trichoderma.</title>
        <authorList>
            <person name="Kubicek C.P."/>
            <person name="Herrera-Estrella A."/>
            <person name="Seidl-Seiboth V."/>
            <person name="Martinez D.A."/>
            <person name="Druzhinina I.S."/>
            <person name="Thon M."/>
            <person name="Zeilinger S."/>
            <person name="Casas-Flores S."/>
            <person name="Horwitz B.A."/>
            <person name="Mukherjee P.K."/>
            <person name="Mukherjee M."/>
            <person name="Kredics L."/>
            <person name="Alcaraz L.D."/>
            <person name="Aerts A."/>
            <person name="Antal Z."/>
            <person name="Atanasova L."/>
            <person name="Cervantes-Badillo M.G."/>
            <person name="Challacombe J."/>
            <person name="Chertkov O."/>
            <person name="McCluskey K."/>
            <person name="Coulpier F."/>
            <person name="Deshpande N."/>
            <person name="von Doehren H."/>
            <person name="Ebbole D.J."/>
            <person name="Esquivel-Naranjo E.U."/>
            <person name="Fekete E."/>
            <person name="Flipphi M."/>
            <person name="Glaser F."/>
            <person name="Gomez-Rodriguez E.Y."/>
            <person name="Gruber S."/>
            <person name="Han C."/>
            <person name="Henrissat B."/>
            <person name="Hermosa R."/>
            <person name="Hernandez-Onate M."/>
            <person name="Karaffa L."/>
            <person name="Kosti I."/>
            <person name="Le Crom S."/>
            <person name="Lindquist E."/>
            <person name="Lucas S."/>
            <person name="Luebeck M."/>
            <person name="Luebeck P.S."/>
            <person name="Margeot A."/>
            <person name="Metz B."/>
            <person name="Misra M."/>
            <person name="Nevalainen H."/>
            <person name="Omann M."/>
            <person name="Packer N."/>
            <person name="Perrone G."/>
            <person name="Uresti-Rivera E.E."/>
            <person name="Salamov A."/>
            <person name="Schmoll M."/>
            <person name="Seiboth B."/>
            <person name="Shapiro H."/>
            <person name="Sukno S."/>
            <person name="Tamayo-Ramos J.A."/>
            <person name="Tisch D."/>
            <person name="Wiest A."/>
            <person name="Wilkinson H.H."/>
            <person name="Zhang M."/>
            <person name="Coutinho P.M."/>
            <person name="Kenerley C.M."/>
            <person name="Monte E."/>
            <person name="Baker S.E."/>
            <person name="Grigoriev I.V."/>
        </authorList>
    </citation>
    <scope>NUCLEOTIDE SEQUENCE [LARGE SCALE GENOMIC DNA]</scope>
    <source>
        <strain evidence="8">Gv29-8 / FGSC 10586</strain>
    </source>
</reference>
<dbReference type="SMART" id="SM00355">
    <property type="entry name" value="ZnF_C2H2"/>
    <property type="match status" value="2"/>
</dbReference>
<evidence type="ECO:0000256" key="4">
    <source>
        <dbReference type="PROSITE-ProRule" id="PRU00027"/>
    </source>
</evidence>
<dbReference type="GeneID" id="25795802"/>
<gene>
    <name evidence="7" type="ORF">TRIVIDRAFT_58123</name>
</gene>
<dbReference type="GO" id="GO:0003677">
    <property type="term" value="F:DNA binding"/>
    <property type="evidence" value="ECO:0007669"/>
    <property type="project" value="InterPro"/>
</dbReference>
<dbReference type="OMA" id="ERPDNAK"/>
<evidence type="ECO:0000256" key="1">
    <source>
        <dbReference type="ARBA" id="ARBA00022723"/>
    </source>
</evidence>
<comment type="caution">
    <text evidence="7">The sequence shown here is derived from an EMBL/GenBank/DDBJ whole genome shotgun (WGS) entry which is preliminary data.</text>
</comment>
<dbReference type="PROSITE" id="PS00028">
    <property type="entry name" value="ZINC_FINGER_C2H2_1"/>
    <property type="match status" value="1"/>
</dbReference>
<evidence type="ECO:0000259" key="6">
    <source>
        <dbReference type="PROSITE" id="PS50808"/>
    </source>
</evidence>
<protein>
    <recommendedName>
        <fullName evidence="6">BED-type domain-containing protein</fullName>
    </recommendedName>
</protein>
<dbReference type="Proteomes" id="UP000007115">
    <property type="component" value="Unassembled WGS sequence"/>
</dbReference>
<keyword evidence="3" id="KW-0862">Zinc</keyword>
<feature type="region of interest" description="Disordered" evidence="5">
    <location>
        <begin position="191"/>
        <end position="210"/>
    </location>
</feature>
<dbReference type="PROSITE" id="PS50808">
    <property type="entry name" value="ZF_BED"/>
    <property type="match status" value="1"/>
</dbReference>
<dbReference type="OrthoDB" id="3437960at2759"/>
<dbReference type="HOGENOM" id="CLU_1069826_0_0_1"/>
<dbReference type="InParanoid" id="G9MQF1"/>
<dbReference type="VEuPathDB" id="FungiDB:TRIVIDRAFT_58123"/>
<dbReference type="Gene3D" id="3.30.160.60">
    <property type="entry name" value="Classic Zinc Finger"/>
    <property type="match status" value="1"/>
</dbReference>
<evidence type="ECO:0000313" key="7">
    <source>
        <dbReference type="EMBL" id="EHK24072.1"/>
    </source>
</evidence>
<evidence type="ECO:0000256" key="3">
    <source>
        <dbReference type="ARBA" id="ARBA00022833"/>
    </source>
</evidence>
<evidence type="ECO:0000256" key="2">
    <source>
        <dbReference type="ARBA" id="ARBA00022771"/>
    </source>
</evidence>
<sequence>MDSINKLAFRDGAPDPMLGDETYEWEGGSTTIDPSRLLLSMDHTPLGVGELTGLSVDTDDRVRVSDDTNEAEDHTSAVDSASPLSFSLSDFSSSVSNENDFDAMDLDPSGPSATGLLPEHPPSSGLNRHIGWHDKKLNCPLPDCDKRYQYQKELEKHIWSHHPKWAEDTNRKPIRTKCRICQAILERPDNAKRHMDEVHKKIKRRRGPGG</sequence>
<evidence type="ECO:0000256" key="5">
    <source>
        <dbReference type="SAM" id="MobiDB-lite"/>
    </source>
</evidence>
<keyword evidence="2 4" id="KW-0863">Zinc-finger</keyword>